<proteinExistence type="predicted"/>
<dbReference type="InterPro" id="IPR043504">
    <property type="entry name" value="Peptidase_S1_PA_chymotrypsin"/>
</dbReference>
<protein>
    <recommendedName>
        <fullName evidence="5">Peptidase S1 domain-containing protein</fullName>
    </recommendedName>
</protein>
<evidence type="ECO:0000256" key="1">
    <source>
        <dbReference type="ARBA" id="ARBA00022825"/>
    </source>
</evidence>
<evidence type="ECO:0000313" key="3">
    <source>
        <dbReference type="EMBL" id="AQU78886.1"/>
    </source>
</evidence>
<keyword evidence="2" id="KW-0732">Signal</keyword>
<feature type="chain" id="PRO_5045271451" description="Peptidase S1 domain-containing protein" evidence="2">
    <location>
        <begin position="20"/>
        <end position="423"/>
    </location>
</feature>
<reference evidence="3 4" key="1">
    <citation type="submission" date="2017-01" db="EMBL/GenBank/DDBJ databases">
        <title>Planococcus faecalis genome complete sequence.</title>
        <authorList>
            <person name="Lee P.C."/>
        </authorList>
    </citation>
    <scope>NUCLEOTIDE SEQUENCE [LARGE SCALE GENOMIC DNA]</scope>
    <source>
        <strain evidence="3 4">AJ003</strain>
    </source>
</reference>
<dbReference type="CDD" id="cd21112">
    <property type="entry name" value="alphaLP-like"/>
    <property type="match status" value="1"/>
</dbReference>
<dbReference type="PROSITE" id="PS00134">
    <property type="entry name" value="TRYPSIN_HIS"/>
    <property type="match status" value="1"/>
</dbReference>
<keyword evidence="4" id="KW-1185">Reference proteome</keyword>
<feature type="signal peptide" evidence="2">
    <location>
        <begin position="1"/>
        <end position="19"/>
    </location>
</feature>
<dbReference type="RefSeq" id="WP_071154628.1">
    <property type="nucleotide sequence ID" value="NZ_CP019401.1"/>
</dbReference>
<dbReference type="EMBL" id="CP019401">
    <property type="protein sequence ID" value="AQU78886.1"/>
    <property type="molecule type" value="Genomic_DNA"/>
</dbReference>
<sequence>MRRIKVPLIFAFILSIVMATNTEASNLNEMSVEEMYTKQSVVKSAFQEALLELNITEEDFNNEGNYYLNEQKNPIFHIKKDVVGTSGTLKESTPKAERKIIKMQEKIEKKLNKSVKTKIVEYSYNDLTKAQDDLVNHIMKSEIILAGEYKTSLNSIDNRIDLTVSDISESDKAKIIKKFGNIINVIIDPEYELTIVPESLATDKVKTYNKLGAGIGITTSDGGLCTLGAIAQNQAGDYFIVTAAHCLNTATFFQYTSHSVGRVHLNSMEGGYDVGLIRIISSSLQRYVTNGLLSEGIVNYNYDKKLMSSMYQRAGDTVCLEGLKTWHSCGRITDVRMVLEPKNYAPKKFVGTEVTSYDGTSLSQGGDSGGPWHYMTNSGQSLVGIHHGGNTEKDDVSYFTPWVEYRNNYGLELYTSSTVVPLN</sequence>
<name>A0ABM6IRF7_9BACL</name>
<dbReference type="InterPro" id="IPR009003">
    <property type="entry name" value="Peptidase_S1_PA"/>
</dbReference>
<evidence type="ECO:0000313" key="4">
    <source>
        <dbReference type="Proteomes" id="UP000189661"/>
    </source>
</evidence>
<organism evidence="3 4">
    <name type="scientific">Planococcus faecalis</name>
    <dbReference type="NCBI Taxonomy" id="1598147"/>
    <lineage>
        <taxon>Bacteria</taxon>
        <taxon>Bacillati</taxon>
        <taxon>Bacillota</taxon>
        <taxon>Bacilli</taxon>
        <taxon>Bacillales</taxon>
        <taxon>Caryophanaceae</taxon>
        <taxon>Planococcus</taxon>
    </lineage>
</organism>
<gene>
    <name evidence="3" type="ORF">AJGP001_06280</name>
</gene>
<accession>A0ABM6IRF7</accession>
<dbReference type="Proteomes" id="UP000189661">
    <property type="component" value="Chromosome"/>
</dbReference>
<keyword evidence="1" id="KW-0378">Hydrolase</keyword>
<keyword evidence="1" id="KW-0645">Protease</keyword>
<dbReference type="InterPro" id="IPR018114">
    <property type="entry name" value="TRYPSIN_HIS"/>
</dbReference>
<keyword evidence="1" id="KW-0720">Serine protease</keyword>
<dbReference type="SUPFAM" id="SSF50494">
    <property type="entry name" value="Trypsin-like serine proteases"/>
    <property type="match status" value="1"/>
</dbReference>
<dbReference type="Gene3D" id="2.40.10.10">
    <property type="entry name" value="Trypsin-like serine proteases"/>
    <property type="match status" value="2"/>
</dbReference>
<evidence type="ECO:0000256" key="2">
    <source>
        <dbReference type="SAM" id="SignalP"/>
    </source>
</evidence>
<evidence type="ECO:0008006" key="5">
    <source>
        <dbReference type="Google" id="ProtNLM"/>
    </source>
</evidence>